<dbReference type="InterPro" id="IPR001962">
    <property type="entry name" value="Asn_synthase"/>
</dbReference>
<accession>A0AAW6T3C4</accession>
<evidence type="ECO:0000313" key="13">
    <source>
        <dbReference type="EMBL" id="MDI2097606.1"/>
    </source>
</evidence>
<feature type="domain" description="Glutamine amidotransferase type-2" evidence="12">
    <location>
        <begin position="2"/>
        <end position="209"/>
    </location>
</feature>
<feature type="binding site" evidence="10">
    <location>
        <begin position="360"/>
        <end position="361"/>
    </location>
    <ligand>
        <name>ATP</name>
        <dbReference type="ChEBI" id="CHEBI:30616"/>
    </ligand>
</feature>
<evidence type="ECO:0000256" key="6">
    <source>
        <dbReference type="ARBA" id="ARBA00022888"/>
    </source>
</evidence>
<dbReference type="Gene3D" id="3.60.20.10">
    <property type="entry name" value="Glutamine Phosphoribosylpyrophosphate, subunit 1, domain 1"/>
    <property type="match status" value="1"/>
</dbReference>
<dbReference type="EC" id="6.3.5.4" evidence="3"/>
<dbReference type="AlphaFoldDB" id="A0AAW6T3C4"/>
<dbReference type="PANTHER" id="PTHR43284">
    <property type="entry name" value="ASPARAGINE SYNTHETASE (GLUTAMINE-HYDROLYZING)"/>
    <property type="match status" value="1"/>
</dbReference>
<evidence type="ECO:0000256" key="4">
    <source>
        <dbReference type="ARBA" id="ARBA00022741"/>
    </source>
</evidence>
<evidence type="ECO:0000256" key="5">
    <source>
        <dbReference type="ARBA" id="ARBA00022840"/>
    </source>
</evidence>
<evidence type="ECO:0000256" key="3">
    <source>
        <dbReference type="ARBA" id="ARBA00012737"/>
    </source>
</evidence>
<dbReference type="SUPFAM" id="SSF52402">
    <property type="entry name" value="Adenine nucleotide alpha hydrolases-like"/>
    <property type="match status" value="1"/>
</dbReference>
<dbReference type="GO" id="GO:0005829">
    <property type="term" value="C:cytosol"/>
    <property type="evidence" value="ECO:0007669"/>
    <property type="project" value="TreeGrafter"/>
</dbReference>
<comment type="pathway">
    <text evidence="1">Amino-acid biosynthesis; L-asparagine biosynthesis; L-asparagine from L-aspartate (L-Gln route): step 1/1.</text>
</comment>
<evidence type="ECO:0000256" key="2">
    <source>
        <dbReference type="ARBA" id="ARBA00005752"/>
    </source>
</evidence>
<comment type="similarity">
    <text evidence="2">Belongs to the asparagine synthetase family.</text>
</comment>
<keyword evidence="9" id="KW-0028">Amino-acid biosynthesis</keyword>
<dbReference type="InterPro" id="IPR006426">
    <property type="entry name" value="Asn_synth_AEB"/>
</dbReference>
<evidence type="ECO:0000313" key="14">
    <source>
        <dbReference type="Proteomes" id="UP001321506"/>
    </source>
</evidence>
<evidence type="ECO:0000256" key="11">
    <source>
        <dbReference type="PIRSR" id="PIRSR001589-3"/>
    </source>
</evidence>
<dbReference type="RefSeq" id="WP_281487394.1">
    <property type="nucleotide sequence ID" value="NZ_JASATX010000001.1"/>
</dbReference>
<keyword evidence="5 10" id="KW-0067">ATP-binding</keyword>
<dbReference type="GO" id="GO:0006529">
    <property type="term" value="P:asparagine biosynthetic process"/>
    <property type="evidence" value="ECO:0007669"/>
    <property type="project" value="UniProtKB-KW"/>
</dbReference>
<dbReference type="InterPro" id="IPR051786">
    <property type="entry name" value="ASN_synthetase/amidase"/>
</dbReference>
<keyword evidence="13" id="KW-0436">Ligase</keyword>
<dbReference type="Proteomes" id="UP001321506">
    <property type="component" value="Unassembled WGS sequence"/>
</dbReference>
<dbReference type="CDD" id="cd01991">
    <property type="entry name" value="Asn_synthase_B_C"/>
    <property type="match status" value="1"/>
</dbReference>
<dbReference type="Gene3D" id="3.40.50.620">
    <property type="entry name" value="HUPs"/>
    <property type="match status" value="1"/>
</dbReference>
<protein>
    <recommendedName>
        <fullName evidence="3">asparagine synthase (glutamine-hydrolyzing)</fullName>
        <ecNumber evidence="3">6.3.5.4</ecNumber>
    </recommendedName>
</protein>
<evidence type="ECO:0000259" key="12">
    <source>
        <dbReference type="PROSITE" id="PS51278"/>
    </source>
</evidence>
<dbReference type="Pfam" id="PF00733">
    <property type="entry name" value="Asn_synthase"/>
    <property type="match status" value="1"/>
</dbReference>
<dbReference type="InterPro" id="IPR029055">
    <property type="entry name" value="Ntn_hydrolases_N"/>
</dbReference>
<keyword evidence="14" id="KW-1185">Reference proteome</keyword>
<dbReference type="PANTHER" id="PTHR43284:SF1">
    <property type="entry name" value="ASPARAGINE SYNTHETASE"/>
    <property type="match status" value="1"/>
</dbReference>
<dbReference type="GO" id="GO:0004066">
    <property type="term" value="F:asparagine synthase (glutamine-hydrolyzing) activity"/>
    <property type="evidence" value="ECO:0007669"/>
    <property type="project" value="UniProtKB-EC"/>
</dbReference>
<evidence type="ECO:0000256" key="1">
    <source>
        <dbReference type="ARBA" id="ARBA00005187"/>
    </source>
</evidence>
<keyword evidence="7 9" id="KW-0315">Glutamine amidotransferase</keyword>
<feature type="active site" description="For GATase activity" evidence="9">
    <location>
        <position position="2"/>
    </location>
</feature>
<dbReference type="InterPro" id="IPR033738">
    <property type="entry name" value="AsnB_N"/>
</dbReference>
<feature type="binding site" evidence="10">
    <location>
        <position position="96"/>
    </location>
    <ligand>
        <name>L-glutamine</name>
        <dbReference type="ChEBI" id="CHEBI:58359"/>
    </ligand>
</feature>
<evidence type="ECO:0000256" key="8">
    <source>
        <dbReference type="ARBA" id="ARBA00048741"/>
    </source>
</evidence>
<evidence type="ECO:0000256" key="9">
    <source>
        <dbReference type="PIRSR" id="PIRSR001589-1"/>
    </source>
</evidence>
<gene>
    <name evidence="13" type="primary">asnB</name>
    <name evidence="13" type="ORF">QF206_01310</name>
</gene>
<dbReference type="Pfam" id="PF13537">
    <property type="entry name" value="GATase_7"/>
    <property type="match status" value="1"/>
</dbReference>
<proteinExistence type="inferred from homology"/>
<dbReference type="PIRSF" id="PIRSF001589">
    <property type="entry name" value="Asn_synthetase_glu-h"/>
    <property type="match status" value="1"/>
</dbReference>
<sequence length="620" mass="68756">MCGIAGIRRFTGESVSPDTLLAMGSALKHRGPDDSDQWQSDGIGFAHTRLSIIDLAGSHQPMRSADGRWVIAFNGEIFNYRELRRMLDYPFTTEGDTETILAGVAIHGIRFIDRLVGQFALALADLQSGRLHLVRDRLGVLPLYFSHTSDALVFGSEVKALLPALPKAPGVDLRSLDAYLAGRSVPAPHTLFEGVSKLPAAHRAEIDADGTMRVIRYWQPPQADGAGVWSDHGAVDAVDEAVTEAVRAALVADVPVGAYLSGGIDSSLIVAKAAALRPGQPLHTFAAGFGDPRHDELKWARLVSEHVGSEHHEVPVDAADFERLWPLLTWHRDAPMSEPADIAVYRLAQAARQKVSVVLSGEGGDELFAGYPKYRAAAWMSRLSLLPAGLRAAVSDVAERRMPQQWSRPRIALRVLGERERHQQYRAWFAPFTTRERAELLAGIPSRTLDWPAATGRDPVREMLLHDLVAWLPDNLLERGDRMSMAASLELRPPLLDHRLVELAFRLPSRVKLHDGTTKWVLKEVARRSLPSEIVDRRKVGFRVPLDAWFRSGLRDSMWDRLTGTGSFVAQTLNRQAVVRLLERHESGRFNEEARIFTLMSLEVWHEAFFRSPVPVAAGA</sequence>
<organism evidence="13 14">
    <name type="scientific">Ruicaihuangia caeni</name>
    <dbReference type="NCBI Taxonomy" id="3042517"/>
    <lineage>
        <taxon>Bacteria</taxon>
        <taxon>Bacillati</taxon>
        <taxon>Actinomycetota</taxon>
        <taxon>Actinomycetes</taxon>
        <taxon>Micrococcales</taxon>
        <taxon>Microbacteriaceae</taxon>
        <taxon>Ruicaihuangia</taxon>
    </lineage>
</organism>
<evidence type="ECO:0000256" key="7">
    <source>
        <dbReference type="ARBA" id="ARBA00022962"/>
    </source>
</evidence>
<keyword evidence="4 10" id="KW-0547">Nucleotide-binding</keyword>
<keyword evidence="6 9" id="KW-0061">Asparagine biosynthesis</keyword>
<evidence type="ECO:0000256" key="10">
    <source>
        <dbReference type="PIRSR" id="PIRSR001589-2"/>
    </source>
</evidence>
<dbReference type="SUPFAM" id="SSF56235">
    <property type="entry name" value="N-terminal nucleophile aminohydrolases (Ntn hydrolases)"/>
    <property type="match status" value="1"/>
</dbReference>
<dbReference type="PROSITE" id="PS51278">
    <property type="entry name" value="GATASE_TYPE_2"/>
    <property type="match status" value="1"/>
</dbReference>
<name>A0AAW6T3C4_9MICO</name>
<dbReference type="CDD" id="cd00712">
    <property type="entry name" value="AsnB"/>
    <property type="match status" value="1"/>
</dbReference>
<dbReference type="GO" id="GO:0005524">
    <property type="term" value="F:ATP binding"/>
    <property type="evidence" value="ECO:0007669"/>
    <property type="project" value="UniProtKB-KW"/>
</dbReference>
<dbReference type="InterPro" id="IPR017932">
    <property type="entry name" value="GATase_2_dom"/>
</dbReference>
<dbReference type="EMBL" id="JASATX010000001">
    <property type="protein sequence ID" value="MDI2097606.1"/>
    <property type="molecule type" value="Genomic_DNA"/>
</dbReference>
<feature type="site" description="Important for beta-aspartyl-AMP intermediate formation" evidence="11">
    <location>
        <position position="362"/>
    </location>
</feature>
<reference evidence="13 14" key="1">
    <citation type="submission" date="2023-04" db="EMBL/GenBank/DDBJ databases">
        <title>Klugiella caeni sp. nov. isolated from the sludge of biochemical tank.</title>
        <authorList>
            <person name="Geng K."/>
        </authorList>
    </citation>
    <scope>NUCLEOTIDE SEQUENCE [LARGE SCALE GENOMIC DNA]</scope>
    <source>
        <strain evidence="13 14">YN-L-19</strain>
    </source>
</reference>
<comment type="caution">
    <text evidence="13">The sequence shown here is derived from an EMBL/GenBank/DDBJ whole genome shotgun (WGS) entry which is preliminary data.</text>
</comment>
<comment type="catalytic activity">
    <reaction evidence="8">
        <text>L-aspartate + L-glutamine + ATP + H2O = L-asparagine + L-glutamate + AMP + diphosphate + H(+)</text>
        <dbReference type="Rhea" id="RHEA:12228"/>
        <dbReference type="ChEBI" id="CHEBI:15377"/>
        <dbReference type="ChEBI" id="CHEBI:15378"/>
        <dbReference type="ChEBI" id="CHEBI:29985"/>
        <dbReference type="ChEBI" id="CHEBI:29991"/>
        <dbReference type="ChEBI" id="CHEBI:30616"/>
        <dbReference type="ChEBI" id="CHEBI:33019"/>
        <dbReference type="ChEBI" id="CHEBI:58048"/>
        <dbReference type="ChEBI" id="CHEBI:58359"/>
        <dbReference type="ChEBI" id="CHEBI:456215"/>
        <dbReference type="EC" id="6.3.5.4"/>
    </reaction>
</comment>
<dbReference type="NCBIfam" id="TIGR01536">
    <property type="entry name" value="asn_synth_AEB"/>
    <property type="match status" value="1"/>
</dbReference>
<dbReference type="InterPro" id="IPR014729">
    <property type="entry name" value="Rossmann-like_a/b/a_fold"/>
</dbReference>